<dbReference type="AlphaFoldDB" id="A0AAD9QH21"/>
<organism evidence="1 2">
    <name type="scientific">Acropora cervicornis</name>
    <name type="common">Staghorn coral</name>
    <dbReference type="NCBI Taxonomy" id="6130"/>
    <lineage>
        <taxon>Eukaryota</taxon>
        <taxon>Metazoa</taxon>
        <taxon>Cnidaria</taxon>
        <taxon>Anthozoa</taxon>
        <taxon>Hexacorallia</taxon>
        <taxon>Scleractinia</taxon>
        <taxon>Astrocoeniina</taxon>
        <taxon>Acroporidae</taxon>
        <taxon>Acropora</taxon>
    </lineage>
</organism>
<evidence type="ECO:0000313" key="2">
    <source>
        <dbReference type="Proteomes" id="UP001249851"/>
    </source>
</evidence>
<proteinExistence type="predicted"/>
<gene>
    <name evidence="1" type="ORF">P5673_016225</name>
</gene>
<reference evidence="1" key="2">
    <citation type="journal article" date="2023" name="Science">
        <title>Genomic signatures of disease resistance in endangered staghorn corals.</title>
        <authorList>
            <person name="Vollmer S.V."/>
            <person name="Selwyn J.D."/>
            <person name="Despard B.A."/>
            <person name="Roesel C.L."/>
        </authorList>
    </citation>
    <scope>NUCLEOTIDE SEQUENCE</scope>
    <source>
        <strain evidence="1">K2</strain>
    </source>
</reference>
<dbReference type="EMBL" id="JARQWQ010000034">
    <property type="protein sequence ID" value="KAK2561087.1"/>
    <property type="molecule type" value="Genomic_DNA"/>
</dbReference>
<protein>
    <submittedName>
        <fullName evidence="1">Uncharacterized protein</fullName>
    </submittedName>
</protein>
<keyword evidence="2" id="KW-1185">Reference proteome</keyword>
<reference evidence="1" key="1">
    <citation type="journal article" date="2023" name="G3 (Bethesda)">
        <title>Whole genome assembly and annotation of the endangered Caribbean coral Acropora cervicornis.</title>
        <authorList>
            <person name="Selwyn J.D."/>
            <person name="Vollmer S.V."/>
        </authorList>
    </citation>
    <scope>NUCLEOTIDE SEQUENCE</scope>
    <source>
        <strain evidence="1">K2</strain>
    </source>
</reference>
<dbReference type="Proteomes" id="UP001249851">
    <property type="component" value="Unassembled WGS sequence"/>
</dbReference>
<accession>A0AAD9QH21</accession>
<comment type="caution">
    <text evidence="1">The sequence shown here is derived from an EMBL/GenBank/DDBJ whole genome shotgun (WGS) entry which is preliminary data.</text>
</comment>
<sequence length="143" mass="16272">MTKPVNFPTKFILDIEDNFVMRCHIMFFYYFILSSARDSLLHASYLLPTLASTVDDYRIKYNVCCGCVIVTGKKNETPLDVDRSLAYLMFFSLLKNTSAGSGLETKSRQIGGCTKAKRPHFIQGSRCQKELYSLQTDGRIDKC</sequence>
<evidence type="ECO:0000313" key="1">
    <source>
        <dbReference type="EMBL" id="KAK2561087.1"/>
    </source>
</evidence>
<name>A0AAD9QH21_ACRCE</name>